<dbReference type="AlphaFoldDB" id="A0A9W6URR7"/>
<keyword evidence="4" id="KW-1185">Reference proteome</keyword>
<gene>
    <name evidence="3" type="ORF">Arub01_01350</name>
</gene>
<accession>A0A9W6URR7</accession>
<dbReference type="EMBL" id="BSRZ01000001">
    <property type="protein sequence ID" value="GLW61891.1"/>
    <property type="molecule type" value="Genomic_DNA"/>
</dbReference>
<comment type="caution">
    <text evidence="3">The sequence shown here is derived from an EMBL/GenBank/DDBJ whole genome shotgun (WGS) entry which is preliminary data.</text>
</comment>
<keyword evidence="2" id="KW-0812">Transmembrane</keyword>
<evidence type="ECO:0000256" key="2">
    <source>
        <dbReference type="SAM" id="Phobius"/>
    </source>
</evidence>
<sequence>MSDQGERDARWTEMSDGSEKGERSGATPPEADDVKVAPVPSAPAATGTDTAEQPAVTDTAEQAAVSDTAEQAAVGDTAERPAATDGAEKGDRWEGELFDGAGPDAGGAADPRYEAPTSGASGPAKPGRPSSGNWRMPDWMADEQSADAKLHGTADAADDEGGRSKLVLYGGVGLLALALLAAGAVYYVKQRGGDESESGAEKGATTRGVEEPAVALPPDRPLRRFPGRPSKVLAQVADPHAGLSYPRLARPWQVPTKQNRLAVPGWSGQQILVTERTGGRIWYGQLLTGTLAPALRGAYDGPDSVKTVAGLAAKNHEAVYYQFPHKTAPLASQALPVGGRKGWLIASYLTYKRAGVRATGEVVATAVIDTGRPAPAVVFVSIPNTHRKLWPDVNQFLSGLKPVPRTGTA</sequence>
<feature type="transmembrane region" description="Helical" evidence="2">
    <location>
        <begin position="166"/>
        <end position="188"/>
    </location>
</feature>
<reference evidence="3" key="1">
    <citation type="submission" date="2023-02" db="EMBL/GenBank/DDBJ databases">
        <title>Actinomadura rubrobrunea NBRC 14622.</title>
        <authorList>
            <person name="Ichikawa N."/>
            <person name="Sato H."/>
            <person name="Tonouchi N."/>
        </authorList>
    </citation>
    <scope>NUCLEOTIDE SEQUENCE</scope>
    <source>
        <strain evidence="3">NBRC 14622</strain>
    </source>
</reference>
<dbReference type="Proteomes" id="UP001165124">
    <property type="component" value="Unassembled WGS sequence"/>
</dbReference>
<evidence type="ECO:0000313" key="3">
    <source>
        <dbReference type="EMBL" id="GLW61891.1"/>
    </source>
</evidence>
<evidence type="ECO:0000256" key="1">
    <source>
        <dbReference type="SAM" id="MobiDB-lite"/>
    </source>
</evidence>
<feature type="region of interest" description="Disordered" evidence="1">
    <location>
        <begin position="1"/>
        <end position="161"/>
    </location>
</feature>
<feature type="compositionally biased region" description="Low complexity" evidence="1">
    <location>
        <begin position="99"/>
        <end position="110"/>
    </location>
</feature>
<keyword evidence="2" id="KW-0472">Membrane</keyword>
<evidence type="ECO:0000313" key="4">
    <source>
        <dbReference type="Proteomes" id="UP001165124"/>
    </source>
</evidence>
<organism evidence="3 4">
    <name type="scientific">Actinomadura rubrobrunea</name>
    <dbReference type="NCBI Taxonomy" id="115335"/>
    <lineage>
        <taxon>Bacteria</taxon>
        <taxon>Bacillati</taxon>
        <taxon>Actinomycetota</taxon>
        <taxon>Actinomycetes</taxon>
        <taxon>Streptosporangiales</taxon>
        <taxon>Thermomonosporaceae</taxon>
        <taxon>Actinomadura</taxon>
    </lineage>
</organism>
<feature type="compositionally biased region" description="Basic and acidic residues" evidence="1">
    <location>
        <begin position="86"/>
        <end position="95"/>
    </location>
</feature>
<keyword evidence="2" id="KW-1133">Transmembrane helix</keyword>
<feature type="region of interest" description="Disordered" evidence="1">
    <location>
        <begin position="191"/>
        <end position="227"/>
    </location>
</feature>
<proteinExistence type="predicted"/>
<name>A0A9W6URR7_9ACTN</name>
<dbReference type="RefSeq" id="WP_106258106.1">
    <property type="nucleotide sequence ID" value="NZ_BSRZ01000001.1"/>
</dbReference>
<protein>
    <submittedName>
        <fullName evidence="3">Uncharacterized protein</fullName>
    </submittedName>
</protein>
<feature type="compositionally biased region" description="Basic and acidic residues" evidence="1">
    <location>
        <begin position="1"/>
        <end position="23"/>
    </location>
</feature>
<feature type="compositionally biased region" description="Low complexity" evidence="1">
    <location>
        <begin position="36"/>
        <end position="45"/>
    </location>
</feature>